<dbReference type="FunFam" id="3.40.50.720:FF:000095">
    <property type="entry name" value="NADP-dependent malic enzyme"/>
    <property type="match status" value="1"/>
</dbReference>
<dbReference type="InterPro" id="IPR002505">
    <property type="entry name" value="PTA_PTB"/>
</dbReference>
<evidence type="ECO:0000256" key="10">
    <source>
        <dbReference type="PIRSR" id="PIRSR036684-3"/>
    </source>
</evidence>
<comment type="similarity">
    <text evidence="3">In the N-terminal section; belongs to the malic enzymes family.</text>
</comment>
<protein>
    <submittedName>
        <fullName evidence="13">NAD-binding malic protein</fullName>
    </submittedName>
</protein>
<dbReference type="InterPro" id="IPR051674">
    <property type="entry name" value="Malate_Decarboxylase"/>
</dbReference>
<dbReference type="InterPro" id="IPR012188">
    <property type="entry name" value="ME_PTA"/>
</dbReference>
<dbReference type="Gene3D" id="3.40.50.10950">
    <property type="match status" value="1"/>
</dbReference>
<dbReference type="AlphaFoldDB" id="A0A150WUA2"/>
<evidence type="ECO:0000256" key="3">
    <source>
        <dbReference type="ARBA" id="ARBA00007686"/>
    </source>
</evidence>
<dbReference type="InterPro" id="IPR012301">
    <property type="entry name" value="Malic_N_dom"/>
</dbReference>
<accession>A0A150WUA2</accession>
<evidence type="ECO:0000256" key="2">
    <source>
        <dbReference type="ARBA" id="ARBA00001946"/>
    </source>
</evidence>
<gene>
    <name evidence="13" type="ORF">AZI85_16335</name>
</gene>
<dbReference type="CDD" id="cd05311">
    <property type="entry name" value="NAD_bind_2_malic_enz"/>
    <property type="match status" value="1"/>
</dbReference>
<dbReference type="Pfam" id="PF00390">
    <property type="entry name" value="malic"/>
    <property type="match status" value="1"/>
</dbReference>
<keyword evidence="5 9" id="KW-0479">Metal-binding</keyword>
<dbReference type="GO" id="GO:0006108">
    <property type="term" value="P:malate metabolic process"/>
    <property type="evidence" value="ECO:0007669"/>
    <property type="project" value="InterPro"/>
</dbReference>
<dbReference type="OrthoDB" id="5287223at2"/>
<feature type="binding site" evidence="9">
    <location>
        <position position="123"/>
    </location>
    <ligand>
        <name>a divalent metal cation</name>
        <dbReference type="ChEBI" id="CHEBI:60240"/>
    </ligand>
</feature>
<keyword evidence="6" id="KW-0560">Oxidoreductase</keyword>
<dbReference type="GO" id="GO:0016616">
    <property type="term" value="F:oxidoreductase activity, acting on the CH-OH group of donors, NAD or NADP as acceptor"/>
    <property type="evidence" value="ECO:0007669"/>
    <property type="project" value="InterPro"/>
</dbReference>
<dbReference type="PIRSF" id="PIRSF036684">
    <property type="entry name" value="ME_PTA"/>
    <property type="match status" value="1"/>
</dbReference>
<dbReference type="Gene3D" id="3.40.50.10380">
    <property type="entry name" value="Malic enzyme, N-terminal domain"/>
    <property type="match status" value="1"/>
</dbReference>
<keyword evidence="10" id="KW-0521">NADP</keyword>
<feature type="binding site" evidence="10">
    <location>
        <begin position="62"/>
        <end position="69"/>
    </location>
    <ligand>
        <name>NADP(+)</name>
        <dbReference type="ChEBI" id="CHEBI:58349"/>
    </ligand>
</feature>
<evidence type="ECO:0000259" key="12">
    <source>
        <dbReference type="SMART" id="SM01274"/>
    </source>
</evidence>
<feature type="domain" description="Malic enzyme NAD-binding" evidence="11">
    <location>
        <begin position="149"/>
        <end position="386"/>
    </location>
</feature>
<dbReference type="Gene3D" id="3.40.50.10750">
    <property type="entry name" value="Isocitrate/Isopropylmalate dehydrogenase-like"/>
    <property type="match status" value="1"/>
</dbReference>
<dbReference type="PANTHER" id="PTHR43237:SF4">
    <property type="entry name" value="NADP-DEPENDENT MALIC ENZYME"/>
    <property type="match status" value="1"/>
</dbReference>
<comment type="caution">
    <text evidence="13">The sequence shown here is derived from an EMBL/GenBank/DDBJ whole genome shotgun (WGS) entry which is preliminary data.</text>
</comment>
<evidence type="ECO:0000256" key="4">
    <source>
        <dbReference type="ARBA" id="ARBA00008756"/>
    </source>
</evidence>
<evidence type="ECO:0000256" key="8">
    <source>
        <dbReference type="PIRSR" id="PIRSR036684-1"/>
    </source>
</evidence>
<feature type="binding site" evidence="9">
    <location>
        <position position="122"/>
    </location>
    <ligand>
        <name>a divalent metal cation</name>
        <dbReference type="ChEBI" id="CHEBI:60240"/>
    </ligand>
</feature>
<dbReference type="Pfam" id="PF03949">
    <property type="entry name" value="Malic_M"/>
    <property type="match status" value="1"/>
</dbReference>
<comment type="cofactor">
    <cofactor evidence="2">
        <name>Mg(2+)</name>
        <dbReference type="ChEBI" id="CHEBI:18420"/>
    </cofactor>
</comment>
<proteinExistence type="inferred from homology"/>
<dbReference type="InterPro" id="IPR046346">
    <property type="entry name" value="Aminoacid_DH-like_N_sf"/>
</dbReference>
<dbReference type="Gene3D" id="3.40.50.720">
    <property type="entry name" value="NAD(P)-binding Rossmann-like Domain"/>
    <property type="match status" value="1"/>
</dbReference>
<dbReference type="GO" id="GO:0051287">
    <property type="term" value="F:NAD binding"/>
    <property type="evidence" value="ECO:0007669"/>
    <property type="project" value="InterPro"/>
</dbReference>
<evidence type="ECO:0000256" key="6">
    <source>
        <dbReference type="ARBA" id="ARBA00023002"/>
    </source>
</evidence>
<evidence type="ECO:0000259" key="11">
    <source>
        <dbReference type="SMART" id="SM00919"/>
    </source>
</evidence>
<dbReference type="InterPro" id="IPR045213">
    <property type="entry name" value="Malic_NAD-bd_bact_type"/>
</dbReference>
<keyword evidence="7" id="KW-0511">Multifunctional enzyme</keyword>
<feature type="binding site" evidence="10">
    <location>
        <position position="148"/>
    </location>
    <ligand>
        <name>a divalent metal cation</name>
        <dbReference type="ChEBI" id="CHEBI:60240"/>
    </ligand>
</feature>
<feature type="domain" description="Malic enzyme N-terminal" evidence="12">
    <location>
        <begin position="4"/>
        <end position="137"/>
    </location>
</feature>
<dbReference type="SUPFAM" id="SSF51735">
    <property type="entry name" value="NAD(P)-binding Rossmann-fold domains"/>
    <property type="match status" value="1"/>
</dbReference>
<dbReference type="PANTHER" id="PTHR43237">
    <property type="entry name" value="NADP-DEPENDENT MALIC ENZYME"/>
    <property type="match status" value="1"/>
</dbReference>
<comment type="cofactor">
    <cofactor evidence="1">
        <name>Mn(2+)</name>
        <dbReference type="ChEBI" id="CHEBI:29035"/>
    </cofactor>
</comment>
<reference evidence="13 14" key="1">
    <citation type="submission" date="2016-03" db="EMBL/GenBank/DDBJ databases">
        <authorList>
            <person name="Ploux O."/>
        </authorList>
    </citation>
    <scope>NUCLEOTIDE SEQUENCE [LARGE SCALE GENOMIC DNA]</scope>
    <source>
        <strain evidence="13 14">BER2</strain>
    </source>
</reference>
<dbReference type="RefSeq" id="WP_063243223.1">
    <property type="nucleotide sequence ID" value="NZ_LUKF01000006.1"/>
</dbReference>
<evidence type="ECO:0000313" key="13">
    <source>
        <dbReference type="EMBL" id="KYG69872.1"/>
    </source>
</evidence>
<dbReference type="GO" id="GO:0004470">
    <property type="term" value="F:malic enzyme activity"/>
    <property type="evidence" value="ECO:0007669"/>
    <property type="project" value="InterPro"/>
</dbReference>
<feature type="binding site" evidence="10">
    <location>
        <position position="273"/>
    </location>
    <ligand>
        <name>a divalent metal cation</name>
        <dbReference type="ChEBI" id="CHEBI:60240"/>
    </ligand>
</feature>
<dbReference type="SUPFAM" id="SSF53223">
    <property type="entry name" value="Aminoacid dehydrogenase-like, N-terminal domain"/>
    <property type="match status" value="1"/>
</dbReference>
<evidence type="ECO:0000256" key="5">
    <source>
        <dbReference type="ARBA" id="ARBA00022723"/>
    </source>
</evidence>
<feature type="active site" description="Proton acceptor" evidence="8">
    <location>
        <position position="80"/>
    </location>
</feature>
<dbReference type="Proteomes" id="UP000075391">
    <property type="component" value="Unassembled WGS sequence"/>
</dbReference>
<dbReference type="InterPro" id="IPR012302">
    <property type="entry name" value="Malic_NAD-bd"/>
</dbReference>
<organism evidence="13 14">
    <name type="scientific">Bdellovibrio bacteriovorus</name>
    <dbReference type="NCBI Taxonomy" id="959"/>
    <lineage>
        <taxon>Bacteria</taxon>
        <taxon>Pseudomonadati</taxon>
        <taxon>Bdellovibrionota</taxon>
        <taxon>Bdellovibrionia</taxon>
        <taxon>Bdellovibrionales</taxon>
        <taxon>Pseudobdellovibrionaceae</taxon>
        <taxon>Bdellovibrio</taxon>
    </lineage>
</organism>
<dbReference type="FunFam" id="3.40.50.10380:FF:000003">
    <property type="entry name" value="NADP-dependent malic enzyme"/>
    <property type="match status" value="1"/>
</dbReference>
<dbReference type="InterPro" id="IPR042113">
    <property type="entry name" value="P_AcTrfase_dom1"/>
</dbReference>
<dbReference type="SMART" id="SM00919">
    <property type="entry name" value="Malic_M"/>
    <property type="match status" value="1"/>
</dbReference>
<evidence type="ECO:0000256" key="1">
    <source>
        <dbReference type="ARBA" id="ARBA00001936"/>
    </source>
</evidence>
<dbReference type="InterPro" id="IPR036291">
    <property type="entry name" value="NAD(P)-bd_dom_sf"/>
</dbReference>
<dbReference type="InterPro" id="IPR042112">
    <property type="entry name" value="P_AcTrfase_dom2"/>
</dbReference>
<evidence type="ECO:0000256" key="9">
    <source>
        <dbReference type="PIRSR" id="PIRSR036684-2"/>
    </source>
</evidence>
<sequence length="752" mass="81452">MGKPGKIEVISSKPCMTEKDLSLAYSPGVAAPCKVIAKDPAKVYDYTAKGNLVAVISNGTAVLGLGDIGPLAGKPVMEGKGILFKQFAGIDVFDIEVSTKDVNEFCNAIRVLEPTFGGINLEDIKAPECFEIEERLKKEMKIPVFHDDQHGTAIVSGAALLNACEITGRKMQDIRIVVNGAGASANSCAKIFIALGARRENIIMCDSQGVIYKGRTNGMNKYKEFFASETEARTLSEALRGADVFVGLSVAGALTPEMLKDMAKDPIIFAMANPEPEITPDKARAARPDAIIATGRSDYPNQVNNVLGFPSIFRGALDTRSTQINEEMKLAAVHALAKLAREDVPDNVSATYGGKSFKFGREYLIPKPFDTRVLLWVAPQVAKAAMDTGVATKNIEDWDAYRNSLEALQGPSKVFIRSAINRVHQNSAAAGGELPKIVFPEGTSSKVLKALAVLVEEKICQPILLGYPERVKEKINALDIPALKNVPVIHPSNYPKYYAYVEKLYSLRQRKGINLREAERLMAEPNYFAAMMVHMGDADGMVSGASINYADAVRPILQTIGVYQNGVPAGLNFILLEDKFLVLADTTVNFNPTAEQCAQIAIQAAKIVEYFGIEPRVAMLSYSNFSGSGSTPSKMAQAADIVKKLRPGIMVDGDMQADTAVNPEIMERLFPFSDLKGGANVLVFPNLESANIAYKLIQQVGKVEVIGPFLTGVRRSANVLQRTTTVDGIVNSVVFTALEAQFIKEVLKSRGK</sequence>
<dbReference type="GO" id="GO:0016746">
    <property type="term" value="F:acyltransferase activity"/>
    <property type="evidence" value="ECO:0007669"/>
    <property type="project" value="InterPro"/>
</dbReference>
<name>A0A150WUA2_BDEBC</name>
<dbReference type="InterPro" id="IPR037062">
    <property type="entry name" value="Malic_N_dom_sf"/>
</dbReference>
<dbReference type="SMART" id="SM01274">
    <property type="entry name" value="malic"/>
    <property type="match status" value="1"/>
</dbReference>
<dbReference type="Pfam" id="PF01515">
    <property type="entry name" value="PTA_PTB"/>
    <property type="match status" value="1"/>
</dbReference>
<comment type="similarity">
    <text evidence="4">In the C-terminal section; belongs to the phosphate acetyltransferase and butyryltransferase family.</text>
</comment>
<dbReference type="SUPFAM" id="SSF53659">
    <property type="entry name" value="Isocitrate/Isopropylmalate dehydrogenase-like"/>
    <property type="match status" value="1"/>
</dbReference>
<dbReference type="GO" id="GO:0046872">
    <property type="term" value="F:metal ion binding"/>
    <property type="evidence" value="ECO:0007669"/>
    <property type="project" value="UniProtKB-KW"/>
</dbReference>
<evidence type="ECO:0000313" key="14">
    <source>
        <dbReference type="Proteomes" id="UP000075391"/>
    </source>
</evidence>
<evidence type="ECO:0000256" key="7">
    <source>
        <dbReference type="ARBA" id="ARBA00023268"/>
    </source>
</evidence>
<dbReference type="EMBL" id="LUKF01000006">
    <property type="protein sequence ID" value="KYG69872.1"/>
    <property type="molecule type" value="Genomic_DNA"/>
</dbReference>